<protein>
    <submittedName>
        <fullName evidence="1">Uncharacterized protein</fullName>
    </submittedName>
</protein>
<name>A0A4Y7ICT2_PAPSO</name>
<dbReference type="AlphaFoldDB" id="A0A4Y7ICT2"/>
<dbReference type="EMBL" id="CM010715">
    <property type="protein sequence ID" value="RZC46664.1"/>
    <property type="molecule type" value="Genomic_DNA"/>
</dbReference>
<dbReference type="Gramene" id="RZC46664">
    <property type="protein sequence ID" value="RZC46664"/>
    <property type="gene ID" value="C5167_039603"/>
</dbReference>
<proteinExistence type="predicted"/>
<keyword evidence="2" id="KW-1185">Reference proteome</keyword>
<accession>A0A4Y7ICT2</accession>
<organism evidence="1 2">
    <name type="scientific">Papaver somniferum</name>
    <name type="common">Opium poppy</name>
    <dbReference type="NCBI Taxonomy" id="3469"/>
    <lineage>
        <taxon>Eukaryota</taxon>
        <taxon>Viridiplantae</taxon>
        <taxon>Streptophyta</taxon>
        <taxon>Embryophyta</taxon>
        <taxon>Tracheophyta</taxon>
        <taxon>Spermatophyta</taxon>
        <taxon>Magnoliopsida</taxon>
        <taxon>Ranunculales</taxon>
        <taxon>Papaveraceae</taxon>
        <taxon>Papaveroideae</taxon>
        <taxon>Papaver</taxon>
    </lineage>
</organism>
<evidence type="ECO:0000313" key="2">
    <source>
        <dbReference type="Proteomes" id="UP000316621"/>
    </source>
</evidence>
<reference evidence="1 2" key="1">
    <citation type="journal article" date="2018" name="Science">
        <title>The opium poppy genome and morphinan production.</title>
        <authorList>
            <person name="Guo L."/>
            <person name="Winzer T."/>
            <person name="Yang X."/>
            <person name="Li Y."/>
            <person name="Ning Z."/>
            <person name="He Z."/>
            <person name="Teodor R."/>
            <person name="Lu Y."/>
            <person name="Bowser T.A."/>
            <person name="Graham I.A."/>
            <person name="Ye K."/>
        </authorList>
    </citation>
    <scope>NUCLEOTIDE SEQUENCE [LARGE SCALE GENOMIC DNA]</scope>
    <source>
        <strain evidence="2">cv. HN1</strain>
        <tissue evidence="1">Leaves</tissue>
    </source>
</reference>
<dbReference type="Proteomes" id="UP000316621">
    <property type="component" value="Chromosome 1"/>
</dbReference>
<gene>
    <name evidence="1" type="ORF">C5167_039603</name>
</gene>
<evidence type="ECO:0000313" key="1">
    <source>
        <dbReference type="EMBL" id="RZC46664.1"/>
    </source>
</evidence>
<sequence length="77" mass="8496">MESALAAVGVRMAVRHNQLLLGNFLETCAKRFLRPEILSGTPRSSHFGKFVGIHCDGSGRISTLLEISFKIRSCYLS</sequence>